<organism evidence="1 2">
    <name type="scientific">Iodobacter arcticus</name>
    <dbReference type="NCBI Taxonomy" id="590593"/>
    <lineage>
        <taxon>Bacteria</taxon>
        <taxon>Pseudomonadati</taxon>
        <taxon>Pseudomonadota</taxon>
        <taxon>Betaproteobacteria</taxon>
        <taxon>Neisseriales</taxon>
        <taxon>Chitinibacteraceae</taxon>
        <taxon>Iodobacter</taxon>
    </lineage>
</organism>
<comment type="caution">
    <text evidence="1">The sequence shown here is derived from an EMBL/GenBank/DDBJ whole genome shotgun (WGS) entry which is preliminary data.</text>
</comment>
<dbReference type="Pfam" id="PF13557">
    <property type="entry name" value="Phenol_MetA_deg"/>
    <property type="match status" value="1"/>
</dbReference>
<name>A0ABW2QX25_9NEIS</name>
<protein>
    <submittedName>
        <fullName evidence="1">Transporter</fullName>
    </submittedName>
</protein>
<keyword evidence="2" id="KW-1185">Reference proteome</keyword>
<evidence type="ECO:0000313" key="1">
    <source>
        <dbReference type="EMBL" id="MFC7418417.1"/>
    </source>
</evidence>
<evidence type="ECO:0000313" key="2">
    <source>
        <dbReference type="Proteomes" id="UP001596473"/>
    </source>
</evidence>
<sequence>MATEGGGGMYPNGNENYLVAAMPPPGFYVLEYLIGYKADKLIDNSGDQIPLDFKVNVAAAATRLIWVTDQQLMGGQLALHVIAPILNVDVTVAERNQTQTGLGDMVLGAGLGYHASDKLHYVFAIDINTPTGSYDKNRLANLGRNYWNIEPLAAVSYIQKEGVNADLKVMYDFNGRNKETNYTSGQELHADYALGWGFGNGWVVGIGGFAYRQITDDTVNGSTVSNNLGQALSIGPTLKYDNGKGFFLTAKIEKEFAVRNRAEGSSIKVKFNIPF</sequence>
<accession>A0ABW2QX25</accession>
<proteinExistence type="predicted"/>
<dbReference type="EMBL" id="JBHTBQ010000001">
    <property type="protein sequence ID" value="MFC7418417.1"/>
    <property type="molecule type" value="Genomic_DNA"/>
</dbReference>
<gene>
    <name evidence="1" type="ORF">ACFQNF_00800</name>
</gene>
<dbReference type="InterPro" id="IPR025737">
    <property type="entry name" value="FApF"/>
</dbReference>
<reference evidence="2" key="1">
    <citation type="journal article" date="2019" name="Int. J. Syst. Evol. Microbiol.">
        <title>The Global Catalogue of Microorganisms (GCM) 10K type strain sequencing project: providing services to taxonomists for standard genome sequencing and annotation.</title>
        <authorList>
            <consortium name="The Broad Institute Genomics Platform"/>
            <consortium name="The Broad Institute Genome Sequencing Center for Infectious Disease"/>
            <person name="Wu L."/>
            <person name="Ma J."/>
        </authorList>
    </citation>
    <scope>NUCLEOTIDE SEQUENCE [LARGE SCALE GENOMIC DNA]</scope>
    <source>
        <strain evidence="2">CCUG 62945</strain>
    </source>
</reference>
<dbReference type="Proteomes" id="UP001596473">
    <property type="component" value="Unassembled WGS sequence"/>
</dbReference>
<dbReference type="RefSeq" id="WP_380185392.1">
    <property type="nucleotide sequence ID" value="NZ_JBHTBQ010000001.1"/>
</dbReference>